<feature type="transmembrane region" description="Helical" evidence="1">
    <location>
        <begin position="12"/>
        <end position="31"/>
    </location>
</feature>
<name>A0A6G1CV55_9ORYZ</name>
<comment type="caution">
    <text evidence="2">The sequence shown here is derived from an EMBL/GenBank/DDBJ whole genome shotgun (WGS) entry which is preliminary data.</text>
</comment>
<accession>A0A6G1CV55</accession>
<evidence type="ECO:0000313" key="2">
    <source>
        <dbReference type="EMBL" id="KAF0903969.1"/>
    </source>
</evidence>
<dbReference type="EMBL" id="SPHZ02000008">
    <property type="protein sequence ID" value="KAF0903969.1"/>
    <property type="molecule type" value="Genomic_DNA"/>
</dbReference>
<gene>
    <name evidence="2" type="ORF">E2562_030101</name>
</gene>
<dbReference type="Proteomes" id="UP000479710">
    <property type="component" value="Unassembled WGS sequence"/>
</dbReference>
<protein>
    <submittedName>
        <fullName evidence="2">Uncharacterized protein</fullName>
    </submittedName>
</protein>
<keyword evidence="1" id="KW-0812">Transmembrane</keyword>
<keyword evidence="1" id="KW-1133">Transmembrane helix</keyword>
<reference evidence="2 3" key="1">
    <citation type="submission" date="2019-11" db="EMBL/GenBank/DDBJ databases">
        <title>Whole genome sequence of Oryza granulata.</title>
        <authorList>
            <person name="Li W."/>
        </authorList>
    </citation>
    <scope>NUCLEOTIDE SEQUENCE [LARGE SCALE GENOMIC DNA]</scope>
    <source>
        <strain evidence="3">cv. Menghai</strain>
        <tissue evidence="2">Leaf</tissue>
    </source>
</reference>
<sequence>MVVDGEEDDSAWWGALTATLLVSFAFFLASLPSCTSATRHLVSLQSRGHILAMRLLAAKD</sequence>
<keyword evidence="3" id="KW-1185">Reference proteome</keyword>
<proteinExistence type="predicted"/>
<evidence type="ECO:0000313" key="3">
    <source>
        <dbReference type="Proteomes" id="UP000479710"/>
    </source>
</evidence>
<keyword evidence="1" id="KW-0472">Membrane</keyword>
<organism evidence="2 3">
    <name type="scientific">Oryza meyeriana var. granulata</name>
    <dbReference type="NCBI Taxonomy" id="110450"/>
    <lineage>
        <taxon>Eukaryota</taxon>
        <taxon>Viridiplantae</taxon>
        <taxon>Streptophyta</taxon>
        <taxon>Embryophyta</taxon>
        <taxon>Tracheophyta</taxon>
        <taxon>Spermatophyta</taxon>
        <taxon>Magnoliopsida</taxon>
        <taxon>Liliopsida</taxon>
        <taxon>Poales</taxon>
        <taxon>Poaceae</taxon>
        <taxon>BOP clade</taxon>
        <taxon>Oryzoideae</taxon>
        <taxon>Oryzeae</taxon>
        <taxon>Oryzinae</taxon>
        <taxon>Oryza</taxon>
        <taxon>Oryza meyeriana</taxon>
    </lineage>
</organism>
<dbReference type="AlphaFoldDB" id="A0A6G1CV55"/>
<evidence type="ECO:0000256" key="1">
    <source>
        <dbReference type="SAM" id="Phobius"/>
    </source>
</evidence>